<accession>A0A420HNA1</accession>
<reference evidence="3 4" key="1">
    <citation type="journal article" date="2018" name="BMC Genomics">
        <title>Comparative genome analyses reveal sequence features reflecting distinct modes of host-adaptation between dicot and monocot powdery mildew.</title>
        <authorList>
            <person name="Wu Y."/>
            <person name="Ma X."/>
            <person name="Pan Z."/>
            <person name="Kale S.D."/>
            <person name="Song Y."/>
            <person name="King H."/>
            <person name="Zhang Q."/>
            <person name="Presley C."/>
            <person name="Deng X."/>
            <person name="Wei C.I."/>
            <person name="Xiao S."/>
        </authorList>
    </citation>
    <scope>NUCLEOTIDE SEQUENCE [LARGE SCALE GENOMIC DNA]</scope>
    <source>
        <strain evidence="3">UMSG2</strain>
    </source>
</reference>
<keyword evidence="2" id="KW-0732">Signal</keyword>
<feature type="region of interest" description="Disordered" evidence="1">
    <location>
        <begin position="118"/>
        <end position="145"/>
    </location>
</feature>
<dbReference type="OrthoDB" id="4776947at2759"/>
<proteinExistence type="predicted"/>
<dbReference type="Proteomes" id="UP000286134">
    <property type="component" value="Unassembled WGS sequence"/>
</dbReference>
<name>A0A420HNA1_9PEZI</name>
<dbReference type="AlphaFoldDB" id="A0A420HNA1"/>
<dbReference type="STRING" id="212602.A0A420HNA1"/>
<protein>
    <submittedName>
        <fullName evidence="3">Uncharacterized protein</fullName>
    </submittedName>
</protein>
<gene>
    <name evidence="3" type="ORF">OnM2_02146</name>
</gene>
<dbReference type="EMBL" id="MCFK01006444">
    <property type="protein sequence ID" value="RKF58920.1"/>
    <property type="molecule type" value="Genomic_DNA"/>
</dbReference>
<comment type="caution">
    <text evidence="3">The sequence shown here is derived from an EMBL/GenBank/DDBJ whole genome shotgun (WGS) entry which is preliminary data.</text>
</comment>
<feature type="signal peptide" evidence="2">
    <location>
        <begin position="1"/>
        <end position="30"/>
    </location>
</feature>
<evidence type="ECO:0000313" key="4">
    <source>
        <dbReference type="Proteomes" id="UP000286134"/>
    </source>
</evidence>
<evidence type="ECO:0000256" key="2">
    <source>
        <dbReference type="SAM" id="SignalP"/>
    </source>
</evidence>
<feature type="chain" id="PRO_5019301508" evidence="2">
    <location>
        <begin position="31"/>
        <end position="171"/>
    </location>
</feature>
<organism evidence="3 4">
    <name type="scientific">Erysiphe neolycopersici</name>
    <dbReference type="NCBI Taxonomy" id="212602"/>
    <lineage>
        <taxon>Eukaryota</taxon>
        <taxon>Fungi</taxon>
        <taxon>Dikarya</taxon>
        <taxon>Ascomycota</taxon>
        <taxon>Pezizomycotina</taxon>
        <taxon>Leotiomycetes</taxon>
        <taxon>Erysiphales</taxon>
        <taxon>Erysiphaceae</taxon>
        <taxon>Erysiphe</taxon>
    </lineage>
</organism>
<keyword evidence="4" id="KW-1185">Reference proteome</keyword>
<evidence type="ECO:0000256" key="1">
    <source>
        <dbReference type="SAM" id="MobiDB-lite"/>
    </source>
</evidence>
<evidence type="ECO:0000313" key="3">
    <source>
        <dbReference type="EMBL" id="RKF58920.1"/>
    </source>
</evidence>
<sequence length="171" mass="17844">MMHFFQLQSFSSFFTTAMIMMILLSVAVEASTPPACLIGAMSSFPNPADIKSICGKFQQEATSKIAQSCSSTTEHSAALNIYADTCYSEANIKVATNNSTTPKANPTLNTGVILPTSTSPASGSFKPKSPDSSVAKSPSPIPTTSVSSANLNYPLTAITVLIAGIIVQTLL</sequence>